<dbReference type="PANTHER" id="PTHR39290:SF6">
    <property type="entry name" value="S-ADENOSYL-L-METHIONINE-DEPENDENT METHYLTRANSFERASES SUPERFAMILY PROTEIN"/>
    <property type="match status" value="1"/>
</dbReference>
<evidence type="ECO:0000256" key="1">
    <source>
        <dbReference type="SAM" id="MobiDB-lite"/>
    </source>
</evidence>
<accession>A0A448YUW6</accession>
<dbReference type="OrthoDB" id="5411518at2759"/>
<evidence type="ECO:0000313" key="3">
    <source>
        <dbReference type="Proteomes" id="UP000291116"/>
    </source>
</evidence>
<gene>
    <name evidence="2" type="ORF">PSNMU_V1.4_AUG-EV-PASAV3_0000930</name>
</gene>
<evidence type="ECO:0000313" key="2">
    <source>
        <dbReference type="EMBL" id="VEU33549.1"/>
    </source>
</evidence>
<dbReference type="AlphaFoldDB" id="A0A448YUW6"/>
<organism evidence="2 3">
    <name type="scientific">Pseudo-nitzschia multistriata</name>
    <dbReference type="NCBI Taxonomy" id="183589"/>
    <lineage>
        <taxon>Eukaryota</taxon>
        <taxon>Sar</taxon>
        <taxon>Stramenopiles</taxon>
        <taxon>Ochrophyta</taxon>
        <taxon>Bacillariophyta</taxon>
        <taxon>Bacillariophyceae</taxon>
        <taxon>Bacillariophycidae</taxon>
        <taxon>Bacillariales</taxon>
        <taxon>Bacillariaceae</taxon>
        <taxon>Pseudo-nitzschia</taxon>
    </lineage>
</organism>
<name>A0A448YUW6_9STRA</name>
<protein>
    <submittedName>
        <fullName evidence="2">Uncharacterized protein</fullName>
    </submittedName>
</protein>
<dbReference type="Proteomes" id="UP000291116">
    <property type="component" value="Unassembled WGS sequence"/>
</dbReference>
<dbReference type="EMBL" id="CAACVS010000002">
    <property type="protein sequence ID" value="VEU33549.1"/>
    <property type="molecule type" value="Genomic_DNA"/>
</dbReference>
<proteinExistence type="predicted"/>
<keyword evidence="3" id="KW-1185">Reference proteome</keyword>
<feature type="compositionally biased region" description="Basic and acidic residues" evidence="1">
    <location>
        <begin position="214"/>
        <end position="226"/>
    </location>
</feature>
<dbReference type="PANTHER" id="PTHR39290">
    <property type="entry name" value="C3H1-TYPE DOMAIN-CONTAINING PROTEIN-RELATED"/>
    <property type="match status" value="1"/>
</dbReference>
<reference evidence="2 3" key="1">
    <citation type="submission" date="2019-01" db="EMBL/GenBank/DDBJ databases">
        <authorList>
            <person name="Ferrante I. M."/>
        </authorList>
    </citation>
    <scope>NUCLEOTIDE SEQUENCE [LARGE SCALE GENOMIC DNA]</scope>
    <source>
        <strain evidence="2 3">B856</strain>
    </source>
</reference>
<feature type="region of interest" description="Disordered" evidence="1">
    <location>
        <begin position="211"/>
        <end position="239"/>
    </location>
</feature>
<sequence length="380" mass="42215">MYSLRKLLLSHRKTIILGTTTSTAIICLVSTQDSDESLRYHRESARGILDSIPCACDGGSSAKIPLRPVGSASDLSQIAANPPSLWNRALVSIGLSSPPLPRRLTPKDPAFQIPRKFLRKRQQDEEKMRKLVIEDAPKLRGDPNLEEKMASLRQEVFELAYGKGVTAQMREDFLIRYGCTGFSDEILSRLIELCGTRGIVEVGAGHGQWQKALTDAHSRESARKSAENQPESTGSGGSSDFCVAYDNNSNLPLNTHIYNQYTQPHHDHFGTVQKVESTMHLEKVLRSWACRGRALLMVYPPPGSMAIDALKTYTGASSDNDTLIYVGEGRGGANGDDAFFDFLENEEWILVDVLEVTRPPGDKGCEKLYILNKIRERFEE</sequence>